<reference evidence="9 10" key="1">
    <citation type="submission" date="2017-06" db="EMBL/GenBank/DDBJ databases">
        <title>Draft genome sequence of a variant of Elsinoe murrayae.</title>
        <authorList>
            <person name="Cheng Q."/>
        </authorList>
    </citation>
    <scope>NUCLEOTIDE SEQUENCE [LARGE SCALE GENOMIC DNA]</scope>
    <source>
        <strain evidence="9 10">CQ-2017a</strain>
    </source>
</reference>
<dbReference type="PANTHER" id="PTHR43671">
    <property type="entry name" value="SERINE/THREONINE-PROTEIN KINASE NEK"/>
    <property type="match status" value="1"/>
</dbReference>
<evidence type="ECO:0000313" key="9">
    <source>
        <dbReference type="EMBL" id="PNS14754.1"/>
    </source>
</evidence>
<evidence type="ECO:0000259" key="8">
    <source>
        <dbReference type="PROSITE" id="PS50011"/>
    </source>
</evidence>
<evidence type="ECO:0000256" key="7">
    <source>
        <dbReference type="SAM" id="MobiDB-lite"/>
    </source>
</evidence>
<dbReference type="OrthoDB" id="10250725at2759"/>
<dbReference type="InterPro" id="IPR011009">
    <property type="entry name" value="Kinase-like_dom_sf"/>
</dbReference>
<evidence type="ECO:0000256" key="5">
    <source>
        <dbReference type="ARBA" id="ARBA00022840"/>
    </source>
</evidence>
<feature type="compositionally biased region" description="Polar residues" evidence="7">
    <location>
        <begin position="454"/>
        <end position="464"/>
    </location>
</feature>
<evidence type="ECO:0000256" key="1">
    <source>
        <dbReference type="ARBA" id="ARBA00012513"/>
    </source>
</evidence>
<dbReference type="SMART" id="SM00220">
    <property type="entry name" value="S_TKc"/>
    <property type="match status" value="1"/>
</dbReference>
<keyword evidence="5" id="KW-0067">ATP-binding</keyword>
<dbReference type="GO" id="GO:0004674">
    <property type="term" value="F:protein serine/threonine kinase activity"/>
    <property type="evidence" value="ECO:0007669"/>
    <property type="project" value="UniProtKB-EC"/>
</dbReference>
<dbReference type="InterPro" id="IPR050660">
    <property type="entry name" value="NEK_Ser/Thr_kinase"/>
</dbReference>
<dbReference type="EC" id="2.7.11.1" evidence="1"/>
<dbReference type="Gene3D" id="3.30.200.20">
    <property type="entry name" value="Phosphorylase Kinase, domain 1"/>
    <property type="match status" value="2"/>
</dbReference>
<dbReference type="InterPro" id="IPR008271">
    <property type="entry name" value="Ser/Thr_kinase_AS"/>
</dbReference>
<dbReference type="GO" id="GO:0005634">
    <property type="term" value="C:nucleus"/>
    <property type="evidence" value="ECO:0007669"/>
    <property type="project" value="TreeGrafter"/>
</dbReference>
<feature type="compositionally biased region" description="Low complexity" evidence="7">
    <location>
        <begin position="434"/>
        <end position="450"/>
    </location>
</feature>
<feature type="coiled-coil region" evidence="6">
    <location>
        <begin position="319"/>
        <end position="346"/>
    </location>
</feature>
<accession>A0A2K1QHX1</accession>
<dbReference type="Proteomes" id="UP000243797">
    <property type="component" value="Unassembled WGS sequence"/>
</dbReference>
<dbReference type="PROSITE" id="PS50011">
    <property type="entry name" value="PROTEIN_KINASE_DOM"/>
    <property type="match status" value="1"/>
</dbReference>
<dbReference type="PANTHER" id="PTHR43671:SF13">
    <property type="entry name" value="SERINE_THREONINE-PROTEIN KINASE NEK2"/>
    <property type="match status" value="1"/>
</dbReference>
<dbReference type="InParanoid" id="A0A2K1QHX1"/>
<keyword evidence="10" id="KW-1185">Reference proteome</keyword>
<dbReference type="PROSITE" id="PS00108">
    <property type="entry name" value="PROTEIN_KINASE_ST"/>
    <property type="match status" value="1"/>
</dbReference>
<feature type="region of interest" description="Disordered" evidence="7">
    <location>
        <begin position="415"/>
        <end position="479"/>
    </location>
</feature>
<dbReference type="InterPro" id="IPR000719">
    <property type="entry name" value="Prot_kinase_dom"/>
</dbReference>
<keyword evidence="6" id="KW-0175">Coiled coil</keyword>
<feature type="region of interest" description="Disordered" evidence="7">
    <location>
        <begin position="738"/>
        <end position="759"/>
    </location>
</feature>
<dbReference type="AlphaFoldDB" id="A0A2K1QHX1"/>
<keyword evidence="3" id="KW-0547">Nucleotide-binding</keyword>
<dbReference type="GO" id="GO:0007059">
    <property type="term" value="P:chromosome segregation"/>
    <property type="evidence" value="ECO:0007669"/>
    <property type="project" value="TreeGrafter"/>
</dbReference>
<feature type="region of interest" description="Disordered" evidence="7">
    <location>
        <begin position="642"/>
        <end position="710"/>
    </location>
</feature>
<evidence type="ECO:0000256" key="6">
    <source>
        <dbReference type="SAM" id="Coils"/>
    </source>
</evidence>
<feature type="region of interest" description="Disordered" evidence="7">
    <location>
        <begin position="548"/>
        <end position="590"/>
    </location>
</feature>
<dbReference type="GO" id="GO:0005737">
    <property type="term" value="C:cytoplasm"/>
    <property type="evidence" value="ECO:0007669"/>
    <property type="project" value="TreeGrafter"/>
</dbReference>
<dbReference type="GO" id="GO:0044732">
    <property type="term" value="C:mitotic spindle pole body"/>
    <property type="evidence" value="ECO:0007669"/>
    <property type="project" value="TreeGrafter"/>
</dbReference>
<dbReference type="EMBL" id="NKHZ01000081">
    <property type="protein sequence ID" value="PNS14754.1"/>
    <property type="molecule type" value="Genomic_DNA"/>
</dbReference>
<keyword evidence="2" id="KW-0808">Transferase</keyword>
<sequence length="775" mass="85708">MATEADKYEVLERIGNLHPIRQGSFGVIRKVRRKQDGLILCRKEICYTKMSDKERHQLQAELNILRQLDHPNIVHYYEKEHHKESHDLHLYMEYCGNGDLGIMIKDLKNRHAFADEEFVWTIFAQIVSALYRCHYGEDPPSADTTAVGLAKNALPIKSKQACDRMILHRDLKPENVFLGDGNAVKLGDFGLSKIISSHDFASTYVGTPFYMSPEICAAERYSLYSDIWSLGCVIYELCAREPPFNAKTHFDLIQKIKIGKVAPLPRTYSRELSEVITACLQVNPNSRPDTAALLNLPRVKLIRKSQQSALILQSHLVAKERAVEELRLAKEHIVRLEAERQSVYDEMNKKLHMEWEARAHLEIQRQVDIQEQAMRQEMEKQITAGIAEGVAAYMVSQSSSQTTVTSFSSSQSSALDAQPLARSSTPTSLIPRQPSRSSLPTLSETSPSRPADISTLSLEDSPLTSKPKPMKRSSRTPFTRARTIANAEEIIPSPMDIQMADPSPIRNIAGLSLSPRRNAPTDSGLRQPAIRGNIFSQASRPHPLFNVDGADRDVEDFSDSDASDADSPTRAKAPASLFPSMGEKKDRDRPLSALTATGLGSNLNRPSMLRQKTTPAPFGHGRMKSAGANIFAIAAQQTQSAPVVPSLARPSSPRDVENIRPGSPNRKVAGTGLMKTGLSSPVRKAPSIPAGGSPTARRLQDGAVGQGLEKQIASRKVQGRTLVELSRDEVSNLGLVRDRGSWDGKGLEPPIWDPERDEMPSPFLVRGRRILAGRG</sequence>
<comment type="caution">
    <text evidence="9">The sequence shown here is derived from an EMBL/GenBank/DDBJ whole genome shotgun (WGS) entry which is preliminary data.</text>
</comment>
<evidence type="ECO:0000313" key="10">
    <source>
        <dbReference type="Proteomes" id="UP000243797"/>
    </source>
</evidence>
<evidence type="ECO:0000256" key="4">
    <source>
        <dbReference type="ARBA" id="ARBA00022777"/>
    </source>
</evidence>
<gene>
    <name evidence="9" type="ORF">CAC42_1983</name>
</gene>
<evidence type="ECO:0000256" key="2">
    <source>
        <dbReference type="ARBA" id="ARBA00022679"/>
    </source>
</evidence>
<evidence type="ECO:0000256" key="3">
    <source>
        <dbReference type="ARBA" id="ARBA00022741"/>
    </source>
</evidence>
<protein>
    <recommendedName>
        <fullName evidence="1">non-specific serine/threonine protein kinase</fullName>
        <ecNumber evidence="1">2.7.11.1</ecNumber>
    </recommendedName>
</protein>
<feature type="domain" description="Protein kinase" evidence="8">
    <location>
        <begin position="14"/>
        <end position="299"/>
    </location>
</feature>
<dbReference type="STRING" id="2082308.A0A2K1QHX1"/>
<feature type="compositionally biased region" description="Polar residues" evidence="7">
    <location>
        <begin position="421"/>
        <end position="430"/>
    </location>
</feature>
<dbReference type="Gene3D" id="1.10.510.10">
    <property type="entry name" value="Transferase(Phosphotransferase) domain 1"/>
    <property type="match status" value="1"/>
</dbReference>
<proteinExistence type="predicted"/>
<organism evidence="9 10">
    <name type="scientific">Sphaceloma murrayae</name>
    <dbReference type="NCBI Taxonomy" id="2082308"/>
    <lineage>
        <taxon>Eukaryota</taxon>
        <taxon>Fungi</taxon>
        <taxon>Dikarya</taxon>
        <taxon>Ascomycota</taxon>
        <taxon>Pezizomycotina</taxon>
        <taxon>Dothideomycetes</taxon>
        <taxon>Dothideomycetidae</taxon>
        <taxon>Myriangiales</taxon>
        <taxon>Elsinoaceae</taxon>
        <taxon>Sphaceloma</taxon>
    </lineage>
</organism>
<dbReference type="Pfam" id="PF00069">
    <property type="entry name" value="Pkinase"/>
    <property type="match status" value="2"/>
</dbReference>
<name>A0A2K1QHX1_9PEZI</name>
<dbReference type="GO" id="GO:0005524">
    <property type="term" value="F:ATP binding"/>
    <property type="evidence" value="ECO:0007669"/>
    <property type="project" value="UniProtKB-KW"/>
</dbReference>
<dbReference type="SUPFAM" id="SSF56112">
    <property type="entry name" value="Protein kinase-like (PK-like)"/>
    <property type="match status" value="1"/>
</dbReference>
<dbReference type="CDD" id="cd08217">
    <property type="entry name" value="STKc_Nek2"/>
    <property type="match status" value="1"/>
</dbReference>
<feature type="compositionally biased region" description="Acidic residues" evidence="7">
    <location>
        <begin position="553"/>
        <end position="564"/>
    </location>
</feature>
<keyword evidence="4" id="KW-0418">Kinase</keyword>